<name>A0ABD6XFG0_9LACO</name>
<dbReference type="RefSeq" id="WP_003699007.1">
    <property type="nucleotide sequence ID" value="NZ_CBCRTQ010000006.1"/>
</dbReference>
<comment type="caution">
    <text evidence="1">The sequence shown here is derived from an EMBL/GenBank/DDBJ whole genome shotgun (WGS) entry which is preliminary data.</text>
</comment>
<protein>
    <submittedName>
        <fullName evidence="1">Uncharacterized protein</fullName>
    </submittedName>
</protein>
<dbReference type="Proteomes" id="UP000244552">
    <property type="component" value="Unassembled WGS sequence"/>
</dbReference>
<reference evidence="1 2" key="1">
    <citation type="journal article" date="2018" name="Genome Announc.">
        <title>Fifty-Six Draft Genome Sequences of 10 Lactobacillus Species from 22 Commercial Dietary Supplements.</title>
        <authorList>
            <person name="Gangiredla J."/>
            <person name="Barnaba T.J."/>
            <person name="Mammel M.K."/>
            <person name="Lacher D.W."/>
            <person name="Elkins C.A."/>
            <person name="Lampel K.A."/>
            <person name="Whitehouse C.A."/>
            <person name="Tartera C."/>
        </authorList>
    </citation>
    <scope>NUCLEOTIDE SEQUENCE [LARGE SCALE GENOMIC DNA]</scope>
    <source>
        <strain evidence="1 2">DS11_12</strain>
    </source>
</reference>
<proteinExistence type="predicted"/>
<organism evidence="1 2">
    <name type="scientific">Ligilactobacillus salivarius</name>
    <dbReference type="NCBI Taxonomy" id="1624"/>
    <lineage>
        <taxon>Bacteria</taxon>
        <taxon>Bacillati</taxon>
        <taxon>Bacillota</taxon>
        <taxon>Bacilli</taxon>
        <taxon>Lactobacillales</taxon>
        <taxon>Lactobacillaceae</taxon>
        <taxon>Ligilactobacillus</taxon>
    </lineage>
</organism>
<dbReference type="EMBL" id="QAGV01000007">
    <property type="protein sequence ID" value="PTR95312.1"/>
    <property type="molecule type" value="Genomic_DNA"/>
</dbReference>
<accession>A0ABD6XFG0</accession>
<evidence type="ECO:0000313" key="1">
    <source>
        <dbReference type="EMBL" id="PTR95312.1"/>
    </source>
</evidence>
<sequence length="236" mass="28691">MANISTAFGRMYIDRTFYEKNRELIDNWIDFYQTPQKYEWYGFSYVEVEELTEDELWLRFNGEGRWNWADTLKYVFASDDFESQFNPYKKQLTQKLYEASQNILMEYVDYEPGYEILVEREVNLQVEKYNDKYETSMVINYDIDLEYNDYNKVMCGVEIGYKLDDLEEVEALQEHLMAFYEENKEMIREKNFRSFSKDVMRYIKEDKKLNKGICVFRLNDDPGMFLEDMEESLKIA</sequence>
<gene>
    <name evidence="1" type="ORF">DBP89_06745</name>
</gene>
<dbReference type="AlphaFoldDB" id="A0ABD6XFG0"/>
<evidence type="ECO:0000313" key="2">
    <source>
        <dbReference type="Proteomes" id="UP000244552"/>
    </source>
</evidence>